<dbReference type="PANTHER" id="PTHR31297">
    <property type="entry name" value="GLUCAN ENDO-1,6-BETA-GLUCOSIDASE B"/>
    <property type="match status" value="1"/>
</dbReference>
<dbReference type="InParanoid" id="A7TTE3"/>
<protein>
    <submittedName>
        <fullName evidence="6">Exoglucanase repeat family protein</fullName>
    </submittedName>
</protein>
<evidence type="ECO:0000256" key="5">
    <source>
        <dbReference type="SAM" id="Phobius"/>
    </source>
</evidence>
<feature type="transmembrane region" description="Helical" evidence="5">
    <location>
        <begin position="513"/>
        <end position="534"/>
    </location>
</feature>
<dbReference type="HOGENOM" id="CLU_004624_0_0_1"/>
<dbReference type="EMBL" id="DS480563">
    <property type="protein sequence ID" value="EDO14464.1"/>
    <property type="molecule type" value="Genomic_DNA"/>
</dbReference>
<evidence type="ECO:0000256" key="2">
    <source>
        <dbReference type="ARBA" id="ARBA00022801"/>
    </source>
</evidence>
<keyword evidence="5" id="KW-1133">Transmembrane helix</keyword>
<keyword evidence="3" id="KW-0326">Glycosidase</keyword>
<dbReference type="AlphaFoldDB" id="A7TTE3"/>
<keyword evidence="5" id="KW-0472">Membrane</keyword>
<dbReference type="eggNOG" id="ENOG502QW42">
    <property type="taxonomic scope" value="Eukaryota"/>
</dbReference>
<dbReference type="KEGG" id="vpo:Kpol_222p3"/>
<keyword evidence="2" id="KW-0378">Hydrolase</keyword>
<dbReference type="Proteomes" id="UP000000267">
    <property type="component" value="Unassembled WGS sequence"/>
</dbReference>
<feature type="region of interest" description="Disordered" evidence="4">
    <location>
        <begin position="452"/>
        <end position="502"/>
    </location>
</feature>
<dbReference type="OrthoDB" id="62120at2759"/>
<evidence type="ECO:0000313" key="7">
    <source>
        <dbReference type="Proteomes" id="UP000000267"/>
    </source>
</evidence>
<feature type="compositionally biased region" description="Low complexity" evidence="4">
    <location>
        <begin position="452"/>
        <end position="498"/>
    </location>
</feature>
<evidence type="ECO:0000256" key="1">
    <source>
        <dbReference type="ARBA" id="ARBA00005641"/>
    </source>
</evidence>
<dbReference type="GO" id="GO:0009251">
    <property type="term" value="P:glucan catabolic process"/>
    <property type="evidence" value="ECO:0007669"/>
    <property type="project" value="TreeGrafter"/>
</dbReference>
<dbReference type="SUPFAM" id="SSF51445">
    <property type="entry name" value="(Trans)glycosidases"/>
    <property type="match status" value="1"/>
</dbReference>
<dbReference type="GO" id="GO:0005576">
    <property type="term" value="C:extracellular region"/>
    <property type="evidence" value="ECO:0007669"/>
    <property type="project" value="TreeGrafter"/>
</dbReference>
<dbReference type="PANTHER" id="PTHR31297:SF9">
    <property type="entry name" value="GLUCAN 1,3-BETA-GLUCOSIDASE 2"/>
    <property type="match status" value="1"/>
</dbReference>
<dbReference type="InterPro" id="IPR017853">
    <property type="entry name" value="GH"/>
</dbReference>
<keyword evidence="5" id="KW-0812">Transmembrane</keyword>
<dbReference type="STRING" id="436907.A7TTE3"/>
<evidence type="ECO:0000313" key="6">
    <source>
        <dbReference type="EMBL" id="EDO14464.1"/>
    </source>
</evidence>
<dbReference type="GO" id="GO:0009986">
    <property type="term" value="C:cell surface"/>
    <property type="evidence" value="ECO:0007669"/>
    <property type="project" value="TreeGrafter"/>
</dbReference>
<comment type="similarity">
    <text evidence="1">Belongs to the glycosyl hydrolase 5 (cellulase A) family.</text>
</comment>
<evidence type="ECO:0000256" key="4">
    <source>
        <dbReference type="SAM" id="MobiDB-lite"/>
    </source>
</evidence>
<dbReference type="GO" id="GO:0004338">
    <property type="term" value="F:glucan exo-1,3-beta-glucosidase activity"/>
    <property type="evidence" value="ECO:0007669"/>
    <property type="project" value="TreeGrafter"/>
</dbReference>
<dbReference type="RefSeq" id="XP_001642322.1">
    <property type="nucleotide sequence ID" value="XM_001642272.1"/>
</dbReference>
<proteinExistence type="inferred from homology"/>
<sequence>MALAKKKGSNVTIINEYTLCEALGYDDAKELLDNHFKTWITEEDFKKISEEGFNYVKIPIGYWAWKIDNTTNLYPGNQTFNDPYVNINQKEYLNKALGWALKYDLKVFVNVYAVQNSTNYFDLDLENSLWENQNGIRVISSILKDYFDYMLNIDYPSSLASLEVTFSPMLAVWPAESYQINFYTDLFDYYQTTKDSISNPNPNITFTIQYSGPVYNMTYHDLDLDFYNSSSPYYKGIEYKSDSQIAEWDQVFLQYRFAESHDFDIDQSIENIAHNFNYKKNITGEPAFPITFVGSWSSTLTDCTPWIHGIGYGSWYDDTYDEDTNYEVKNEYDDIDYENYENYTCVSQNQIEEWPEEYKIQVRKFIETQLSHYSTYTKGWFFWNWKTESASEWDYQKLRDHDLFPHPFDNFTYYEANGELKLADSDNESSISSVETSLGTSSSSRISTVSLDMAPTSKSSSKSESSSVSMRGGKTSSTSSTHVSQSSYTSSTHPNSTSASHKNGSYTIKSPSIFASIFSWSLMMICFTCGIMLFV</sequence>
<accession>A7TTE3</accession>
<organism evidence="7">
    <name type="scientific">Vanderwaltozyma polyspora (strain ATCC 22028 / DSM 70294 / BCRC 21397 / CBS 2163 / NBRC 10782 / NRRL Y-8283 / UCD 57-17)</name>
    <name type="common">Kluyveromyces polysporus</name>
    <dbReference type="NCBI Taxonomy" id="436907"/>
    <lineage>
        <taxon>Eukaryota</taxon>
        <taxon>Fungi</taxon>
        <taxon>Dikarya</taxon>
        <taxon>Ascomycota</taxon>
        <taxon>Saccharomycotina</taxon>
        <taxon>Saccharomycetes</taxon>
        <taxon>Saccharomycetales</taxon>
        <taxon>Saccharomycetaceae</taxon>
        <taxon>Vanderwaltozyma</taxon>
    </lineage>
</organism>
<dbReference type="GeneID" id="5542457"/>
<keyword evidence="7" id="KW-1185">Reference proteome</keyword>
<gene>
    <name evidence="6" type="ORF">Kpol_222p3</name>
</gene>
<evidence type="ECO:0000256" key="3">
    <source>
        <dbReference type="ARBA" id="ARBA00023295"/>
    </source>
</evidence>
<dbReference type="Gene3D" id="3.20.20.80">
    <property type="entry name" value="Glycosidases"/>
    <property type="match status" value="1"/>
</dbReference>
<reference evidence="6 7" key="1">
    <citation type="journal article" date="2007" name="Proc. Natl. Acad. Sci. U.S.A.">
        <title>Independent sorting-out of thousands of duplicated gene pairs in two yeast species descended from a whole-genome duplication.</title>
        <authorList>
            <person name="Scannell D.R."/>
            <person name="Frank A.C."/>
            <person name="Conant G.C."/>
            <person name="Byrne K.P."/>
            <person name="Woolfit M."/>
            <person name="Wolfe K.H."/>
        </authorList>
    </citation>
    <scope>NUCLEOTIDE SEQUENCE [LARGE SCALE GENOMIC DNA]</scope>
    <source>
        <strain evidence="7">ATCC 22028 / DSM 70294 / BCRC 21397 / CBS 2163 / NBRC 10782 / NRRL Y-8283 / UCD 57-17</strain>
    </source>
</reference>
<name>A7TTE3_VANPO</name>
<dbReference type="InterPro" id="IPR050386">
    <property type="entry name" value="Glycosyl_hydrolase_5"/>
</dbReference>
<dbReference type="PhylomeDB" id="A7TTE3"/>